<dbReference type="InterPro" id="IPR023753">
    <property type="entry name" value="FAD/NAD-binding_dom"/>
</dbReference>
<dbReference type="Pfam" id="PF07992">
    <property type="entry name" value="Pyr_redox_2"/>
    <property type="match status" value="1"/>
</dbReference>
<dbReference type="PANTHER" id="PTHR48105">
    <property type="entry name" value="THIOREDOXIN REDUCTASE 1-RELATED-RELATED"/>
    <property type="match status" value="1"/>
</dbReference>
<keyword evidence="2" id="KW-0560">Oxidoreductase</keyword>
<dbReference type="InterPro" id="IPR036188">
    <property type="entry name" value="FAD/NAD-bd_sf"/>
</dbReference>
<dbReference type="EMBL" id="BMXB01000019">
    <property type="protein sequence ID" value="GHA48470.1"/>
    <property type="molecule type" value="Genomic_DNA"/>
</dbReference>
<comment type="caution">
    <text evidence="4">The sequence shown here is derived from an EMBL/GenBank/DDBJ whole genome shotgun (WGS) entry which is preliminary data.</text>
</comment>
<dbReference type="Proteomes" id="UP000610456">
    <property type="component" value="Unassembled WGS sequence"/>
</dbReference>
<keyword evidence="1" id="KW-0285">Flavoprotein</keyword>
<dbReference type="GO" id="GO:0016491">
    <property type="term" value="F:oxidoreductase activity"/>
    <property type="evidence" value="ECO:0007669"/>
    <property type="project" value="UniProtKB-KW"/>
</dbReference>
<dbReference type="InterPro" id="IPR050097">
    <property type="entry name" value="Ferredoxin-NADP_redctase_2"/>
</dbReference>
<dbReference type="Gene3D" id="3.50.50.60">
    <property type="entry name" value="FAD/NAD(P)-binding domain"/>
    <property type="match status" value="1"/>
</dbReference>
<evidence type="ECO:0000256" key="2">
    <source>
        <dbReference type="ARBA" id="ARBA00023002"/>
    </source>
</evidence>
<evidence type="ECO:0000313" key="5">
    <source>
        <dbReference type="Proteomes" id="UP000610456"/>
    </source>
</evidence>
<dbReference type="AlphaFoldDB" id="A0A918SKT1"/>
<evidence type="ECO:0000259" key="3">
    <source>
        <dbReference type="Pfam" id="PF07992"/>
    </source>
</evidence>
<protein>
    <submittedName>
        <fullName evidence="4">Pyridine nucleotide-disulfide oxidoreductase</fullName>
    </submittedName>
</protein>
<keyword evidence="5" id="KW-1185">Reference proteome</keyword>
<reference evidence="4" key="2">
    <citation type="submission" date="2020-09" db="EMBL/GenBank/DDBJ databases">
        <authorList>
            <person name="Sun Q."/>
            <person name="Kim S."/>
        </authorList>
    </citation>
    <scope>NUCLEOTIDE SEQUENCE</scope>
    <source>
        <strain evidence="4">KCTC 12719</strain>
    </source>
</reference>
<dbReference type="SUPFAM" id="SSF51905">
    <property type="entry name" value="FAD/NAD(P)-binding domain"/>
    <property type="match status" value="1"/>
</dbReference>
<sequence>MTFDVLIIGGGAAGMSCALVLGSGLSKPLAQHKKAGIILHQKSSHLQSALFNNVLGVTPGTTGKEILVSGQKQLEEKYPGVEQLHKEKVSEIKFLKEGFEVITNKNIYTCRKVVIAVGYTNLLNIKGLESYTIPHKRAKTSKNRIQLKNEDHVVAEGLYVAGTLAGWRSQFSIATGSGASVATDILTDWNMGEHTKVHDKSE</sequence>
<proteinExistence type="predicted"/>
<dbReference type="RefSeq" id="WP_189605871.1">
    <property type="nucleotide sequence ID" value="NZ_BMXB01000019.1"/>
</dbReference>
<reference evidence="4" key="1">
    <citation type="journal article" date="2014" name="Int. J. Syst. Evol. Microbiol.">
        <title>Complete genome sequence of Corynebacterium casei LMG S-19264T (=DSM 44701T), isolated from a smear-ripened cheese.</title>
        <authorList>
            <consortium name="US DOE Joint Genome Institute (JGI-PGF)"/>
            <person name="Walter F."/>
            <person name="Albersmeier A."/>
            <person name="Kalinowski J."/>
            <person name="Ruckert C."/>
        </authorList>
    </citation>
    <scope>NUCLEOTIDE SEQUENCE</scope>
    <source>
        <strain evidence="4">KCTC 12719</strain>
    </source>
</reference>
<accession>A0A918SKT1</accession>
<name>A0A918SKT1_9FLAO</name>
<feature type="domain" description="FAD/NAD(P)-binding" evidence="3">
    <location>
        <begin position="3"/>
        <end position="153"/>
    </location>
</feature>
<evidence type="ECO:0000256" key="1">
    <source>
        <dbReference type="ARBA" id="ARBA00022630"/>
    </source>
</evidence>
<gene>
    <name evidence="4" type="ORF">GCM10007103_31690</name>
</gene>
<organism evidence="4 5">
    <name type="scientific">Salinimicrobium marinum</name>
    <dbReference type="NCBI Taxonomy" id="680283"/>
    <lineage>
        <taxon>Bacteria</taxon>
        <taxon>Pseudomonadati</taxon>
        <taxon>Bacteroidota</taxon>
        <taxon>Flavobacteriia</taxon>
        <taxon>Flavobacteriales</taxon>
        <taxon>Flavobacteriaceae</taxon>
        <taxon>Salinimicrobium</taxon>
    </lineage>
</organism>
<evidence type="ECO:0000313" key="4">
    <source>
        <dbReference type="EMBL" id="GHA48470.1"/>
    </source>
</evidence>